<dbReference type="Proteomes" id="UP000292781">
    <property type="component" value="Unassembled WGS sequence"/>
</dbReference>
<protein>
    <recommendedName>
        <fullName evidence="3">Fibronectin type III-like domain-containing protein</fullName>
    </recommendedName>
</protein>
<reference evidence="4 5" key="1">
    <citation type="submission" date="2019-02" db="EMBL/GenBank/DDBJ databases">
        <title>Siculibacillus lacustris gen. nov., sp. nov., a new rosette-forming bacterium isolated from a freshwater crater lake (Lake St. Ana, Romania).</title>
        <authorList>
            <person name="Felfoldi T."/>
            <person name="Marton Z."/>
            <person name="Szabo A."/>
            <person name="Mentes A."/>
            <person name="Boka K."/>
            <person name="Marialigeti K."/>
            <person name="Mathe I."/>
            <person name="Koncz M."/>
            <person name="Schumann P."/>
            <person name="Toth E."/>
        </authorList>
    </citation>
    <scope>NUCLEOTIDE SEQUENCE [LARGE SCALE GENOMIC DNA]</scope>
    <source>
        <strain evidence="4 5">SA-279</strain>
    </source>
</reference>
<dbReference type="InterPro" id="IPR002772">
    <property type="entry name" value="Glyco_hydro_3_C"/>
</dbReference>
<comment type="caution">
    <text evidence="4">The sequence shown here is derived from an EMBL/GenBank/DDBJ whole genome shotgun (WGS) entry which is preliminary data.</text>
</comment>
<feature type="domain" description="Fibronectin type III-like" evidence="3">
    <location>
        <begin position="789"/>
        <end position="862"/>
    </location>
</feature>
<evidence type="ECO:0000313" key="5">
    <source>
        <dbReference type="Proteomes" id="UP000292781"/>
    </source>
</evidence>
<keyword evidence="5" id="KW-1185">Reference proteome</keyword>
<accession>A0A4V2KSW5</accession>
<dbReference type="InterPro" id="IPR026891">
    <property type="entry name" value="Fn3-like"/>
</dbReference>
<dbReference type="SMART" id="SM01217">
    <property type="entry name" value="Fn3_like"/>
    <property type="match status" value="1"/>
</dbReference>
<dbReference type="GO" id="GO:0004553">
    <property type="term" value="F:hydrolase activity, hydrolyzing O-glycosyl compounds"/>
    <property type="evidence" value="ECO:0007669"/>
    <property type="project" value="InterPro"/>
</dbReference>
<dbReference type="Pfam" id="PF14310">
    <property type="entry name" value="Fn3-like"/>
    <property type="match status" value="1"/>
</dbReference>
<gene>
    <name evidence="4" type="ORF">EYW49_17820</name>
</gene>
<evidence type="ECO:0000256" key="2">
    <source>
        <dbReference type="ARBA" id="ARBA00022801"/>
    </source>
</evidence>
<organism evidence="4 5">
    <name type="scientific">Siculibacillus lacustris</name>
    <dbReference type="NCBI Taxonomy" id="1549641"/>
    <lineage>
        <taxon>Bacteria</taxon>
        <taxon>Pseudomonadati</taxon>
        <taxon>Pseudomonadota</taxon>
        <taxon>Alphaproteobacteria</taxon>
        <taxon>Hyphomicrobiales</taxon>
        <taxon>Ancalomicrobiaceae</taxon>
        <taxon>Siculibacillus</taxon>
    </lineage>
</organism>
<name>A0A4V2KSW5_9HYPH</name>
<dbReference type="PANTHER" id="PTHR42715:SF10">
    <property type="entry name" value="BETA-GLUCOSIDASE"/>
    <property type="match status" value="1"/>
</dbReference>
<dbReference type="Gene3D" id="3.20.20.300">
    <property type="entry name" value="Glycoside hydrolase, family 3, N-terminal domain"/>
    <property type="match status" value="1"/>
</dbReference>
<evidence type="ECO:0000259" key="3">
    <source>
        <dbReference type="SMART" id="SM01217"/>
    </source>
</evidence>
<dbReference type="InterPro" id="IPR050288">
    <property type="entry name" value="Cellulose_deg_GH3"/>
</dbReference>
<dbReference type="InterPro" id="IPR036962">
    <property type="entry name" value="Glyco_hydro_3_N_sf"/>
</dbReference>
<dbReference type="Gene3D" id="3.40.50.1700">
    <property type="entry name" value="Glycoside hydrolase family 3 C-terminal domain"/>
    <property type="match status" value="1"/>
</dbReference>
<dbReference type="Gene3D" id="2.60.40.10">
    <property type="entry name" value="Immunoglobulins"/>
    <property type="match status" value="1"/>
</dbReference>
<dbReference type="PRINTS" id="PR00133">
    <property type="entry name" value="GLHYDRLASE3"/>
</dbReference>
<dbReference type="SUPFAM" id="SSF51445">
    <property type="entry name" value="(Trans)glycosidases"/>
    <property type="match status" value="1"/>
</dbReference>
<dbReference type="InterPro" id="IPR017853">
    <property type="entry name" value="GH"/>
</dbReference>
<dbReference type="RefSeq" id="WP_131310982.1">
    <property type="nucleotide sequence ID" value="NZ_SJFN01000032.1"/>
</dbReference>
<dbReference type="AlphaFoldDB" id="A0A4V2KSW5"/>
<dbReference type="OrthoDB" id="9781691at2"/>
<dbReference type="GO" id="GO:0005975">
    <property type="term" value="P:carbohydrate metabolic process"/>
    <property type="evidence" value="ECO:0007669"/>
    <property type="project" value="InterPro"/>
</dbReference>
<dbReference type="PANTHER" id="PTHR42715">
    <property type="entry name" value="BETA-GLUCOSIDASE"/>
    <property type="match status" value="1"/>
</dbReference>
<proteinExistence type="inferred from homology"/>
<evidence type="ECO:0000313" key="4">
    <source>
        <dbReference type="EMBL" id="TBW34605.1"/>
    </source>
</evidence>
<dbReference type="Pfam" id="PF01915">
    <property type="entry name" value="Glyco_hydro_3_C"/>
    <property type="match status" value="1"/>
</dbReference>
<keyword evidence="2" id="KW-0378">Hydrolase</keyword>
<dbReference type="InterPro" id="IPR036881">
    <property type="entry name" value="Glyco_hydro_3_C_sf"/>
</dbReference>
<dbReference type="Pfam" id="PF00933">
    <property type="entry name" value="Glyco_hydro_3"/>
    <property type="match status" value="1"/>
</dbReference>
<dbReference type="InterPro" id="IPR001764">
    <property type="entry name" value="Glyco_hydro_3_N"/>
</dbReference>
<dbReference type="InterPro" id="IPR013783">
    <property type="entry name" value="Ig-like_fold"/>
</dbReference>
<comment type="similarity">
    <text evidence="1">Belongs to the glycosyl hydrolase 3 family.</text>
</comment>
<dbReference type="Gene3D" id="2.60.120.380">
    <property type="match status" value="1"/>
</dbReference>
<sequence length="875" mass="92764">MTRIVLAPLPARARRRGLAGAIALLLGVLAGAAPLRAAEVDVGALVAAMSLEEKLAMVRGAVDPLGLGGAGYIAGVPRHGIPPLRTADGPAGIEARADATALPSPEALAASFDPGLAERYGRVLGREARALGMDVVLGPHVNIARLPVFHRVKDEFGEDPLLTARIGAAEIRGIQAEGAMAMVKHLAANDQFHGQDVADFRISERALAEIHLPPFEAAVREAGVASVMCAYNRVNGPFSCAQRDLLTTFLRDRWGFDGFVTSDWDAARAQAFGAGLDVEMPGTTAPTWYGKLAARGARDPAAMERLDRAVTRVLVTMRRFGLLAGASPWRGRAVVPPRPVLDRDRSAAVAREVATRGAVLLKNDDELLPLGASGARGGVLLVGATAAKLAAGAGVERAYGFRDREVSPLDALRATLGPTVRIDHRVGIDLEGETIPAEALTWSDTPDDAAALAARSASPSVERGLVRMASHDPDGEADVDSVLDFTGAAALPAGGDWTWAGLLTVPTSGVYDLMVETSGGRAQLQFADRTVSSARIGANGGVAHPWSSVVTTADGLDVVPLRVRLAAGHHYQIRLTASAQADTPLELRFAWVTPQAREKALREAVEAARSAATVVVFAHEDGLPPDRDTLALPRDQDALIAAIAAVNPRTAVVLATGRPVTMPWLSRVKAVLLGWYPGQEGGWALADLLAGRASPSGRLPLTFPVRDDQTLATGEPQRYRGLDEVIAYDEGVFVGYRWYDERGEAPLFPFGHGLGYGRFAWSDAAVSAVGDGFEASVTVRNVGTRTAADVVQVYLARPETLPEGLPMPPRALAGFARVELPPGGETRLTIPLERRRFEAWSEREHGWRLVPGTRVVEFAASSRDVRLTAMATPRP</sequence>
<dbReference type="SUPFAM" id="SSF52279">
    <property type="entry name" value="Beta-D-glucan exohydrolase, C-terminal domain"/>
    <property type="match status" value="1"/>
</dbReference>
<evidence type="ECO:0000256" key="1">
    <source>
        <dbReference type="ARBA" id="ARBA00005336"/>
    </source>
</evidence>
<dbReference type="EMBL" id="SJFN01000032">
    <property type="protein sequence ID" value="TBW34605.1"/>
    <property type="molecule type" value="Genomic_DNA"/>
</dbReference>